<name>A0AAW2J7B6_9LAMI</name>
<feature type="compositionally biased region" description="Basic residues" evidence="1">
    <location>
        <begin position="93"/>
        <end position="104"/>
    </location>
</feature>
<reference evidence="2" key="1">
    <citation type="submission" date="2020-06" db="EMBL/GenBank/DDBJ databases">
        <authorList>
            <person name="Li T."/>
            <person name="Hu X."/>
            <person name="Zhang T."/>
            <person name="Song X."/>
            <person name="Zhang H."/>
            <person name="Dai N."/>
            <person name="Sheng W."/>
            <person name="Hou X."/>
            <person name="Wei L."/>
        </authorList>
    </citation>
    <scope>NUCLEOTIDE SEQUENCE</scope>
    <source>
        <strain evidence="2">G01</strain>
        <tissue evidence="2">Leaf</tissue>
    </source>
</reference>
<feature type="region of interest" description="Disordered" evidence="1">
    <location>
        <begin position="29"/>
        <end position="50"/>
    </location>
</feature>
<dbReference type="AlphaFoldDB" id="A0AAW2J7B6"/>
<evidence type="ECO:0000313" key="2">
    <source>
        <dbReference type="EMBL" id="KAL0289418.1"/>
    </source>
</evidence>
<sequence>MNSWIAVRLTALRGGVPRVEVVSVAAAVDSSATLDPKPLPTDPPAAAPIEIVSGGTHHQNLSLEDATKSIASGERDSVQVTTLDAAGPSDPKKPKRKHKSRSKSSRSIESSKKEKSRSDRRLAKEAATRAGEEET</sequence>
<protein>
    <submittedName>
        <fullName evidence="2">Uncharacterized protein</fullName>
    </submittedName>
</protein>
<comment type="caution">
    <text evidence="2">The sequence shown here is derived from an EMBL/GenBank/DDBJ whole genome shotgun (WGS) entry which is preliminary data.</text>
</comment>
<feature type="region of interest" description="Disordered" evidence="1">
    <location>
        <begin position="66"/>
        <end position="135"/>
    </location>
</feature>
<accession>A0AAW2J7B6</accession>
<gene>
    <name evidence="2" type="ORF">Sangu_2614900</name>
</gene>
<feature type="compositionally biased region" description="Pro residues" evidence="1">
    <location>
        <begin position="37"/>
        <end position="46"/>
    </location>
</feature>
<proteinExistence type="predicted"/>
<feature type="compositionally biased region" description="Basic and acidic residues" evidence="1">
    <location>
        <begin position="109"/>
        <end position="135"/>
    </location>
</feature>
<organism evidence="2">
    <name type="scientific">Sesamum angustifolium</name>
    <dbReference type="NCBI Taxonomy" id="2727405"/>
    <lineage>
        <taxon>Eukaryota</taxon>
        <taxon>Viridiplantae</taxon>
        <taxon>Streptophyta</taxon>
        <taxon>Embryophyta</taxon>
        <taxon>Tracheophyta</taxon>
        <taxon>Spermatophyta</taxon>
        <taxon>Magnoliopsida</taxon>
        <taxon>eudicotyledons</taxon>
        <taxon>Gunneridae</taxon>
        <taxon>Pentapetalae</taxon>
        <taxon>asterids</taxon>
        <taxon>lamiids</taxon>
        <taxon>Lamiales</taxon>
        <taxon>Pedaliaceae</taxon>
        <taxon>Sesamum</taxon>
    </lineage>
</organism>
<evidence type="ECO:0000256" key="1">
    <source>
        <dbReference type="SAM" id="MobiDB-lite"/>
    </source>
</evidence>
<reference evidence="2" key="2">
    <citation type="journal article" date="2024" name="Plant">
        <title>Genomic evolution and insights into agronomic trait innovations of Sesamum species.</title>
        <authorList>
            <person name="Miao H."/>
            <person name="Wang L."/>
            <person name="Qu L."/>
            <person name="Liu H."/>
            <person name="Sun Y."/>
            <person name="Le M."/>
            <person name="Wang Q."/>
            <person name="Wei S."/>
            <person name="Zheng Y."/>
            <person name="Lin W."/>
            <person name="Duan Y."/>
            <person name="Cao H."/>
            <person name="Xiong S."/>
            <person name="Wang X."/>
            <person name="Wei L."/>
            <person name="Li C."/>
            <person name="Ma Q."/>
            <person name="Ju M."/>
            <person name="Zhao R."/>
            <person name="Li G."/>
            <person name="Mu C."/>
            <person name="Tian Q."/>
            <person name="Mei H."/>
            <person name="Zhang T."/>
            <person name="Gao T."/>
            <person name="Zhang H."/>
        </authorList>
    </citation>
    <scope>NUCLEOTIDE SEQUENCE</scope>
    <source>
        <strain evidence="2">G01</strain>
    </source>
</reference>
<dbReference type="EMBL" id="JACGWK010001403">
    <property type="protein sequence ID" value="KAL0289418.1"/>
    <property type="molecule type" value="Genomic_DNA"/>
</dbReference>